<reference evidence="1 2" key="1">
    <citation type="submission" date="2015-09" db="EMBL/GenBank/DDBJ databases">
        <authorList>
            <consortium name="Pathogen Informatics"/>
        </authorList>
    </citation>
    <scope>NUCLEOTIDE SEQUENCE [LARGE SCALE GENOMIC DNA]</scope>
    <source>
        <strain evidence="1 2">2789STDY5608891</strain>
    </source>
</reference>
<organism evidence="1 2">
    <name type="scientific">Eubacterium ramulus</name>
    <dbReference type="NCBI Taxonomy" id="39490"/>
    <lineage>
        <taxon>Bacteria</taxon>
        <taxon>Bacillati</taxon>
        <taxon>Bacillota</taxon>
        <taxon>Clostridia</taxon>
        <taxon>Eubacteriales</taxon>
        <taxon>Eubacteriaceae</taxon>
        <taxon>Eubacterium</taxon>
    </lineage>
</organism>
<dbReference type="EMBL" id="CYYA01000012">
    <property type="protein sequence ID" value="CUN11372.1"/>
    <property type="molecule type" value="Genomic_DNA"/>
</dbReference>
<dbReference type="OrthoDB" id="2052817at2"/>
<dbReference type="RefSeq" id="WP_055290417.1">
    <property type="nucleotide sequence ID" value="NZ_CP173382.1"/>
</dbReference>
<sequence>MEKTKEEIKEEIEKEIKDSVDDFIGTIKKEPCCEYFSDKTEADWECEKVYKDALYQGYLDACRTIHWSTKAREEGDELLKRKKVWDKKRPNTEENPMREPLTDVAKELCNYFDGDEKFDDKYSGWCKALIDSYKKYLVDEITYGQAQKIINMAFKYLYCICDRCRGGEKYKKKFDKCHMPLDSFSLEWFKRKFKEDDFSNAESYPENYKKLPENLFTKGEKKKLKAESIGSWSSMQRTWEKSCIKEEYPYEFYAHVIKQYCKENSITPLQLDFIVWSKMQKIMAAESFIKTFKDDDKENKEAINSEEQEPYDIPNLKTTLENRLSEIRPLICK</sequence>
<evidence type="ECO:0000313" key="2">
    <source>
        <dbReference type="Proteomes" id="UP000095492"/>
    </source>
</evidence>
<dbReference type="AlphaFoldDB" id="A0A173U8L2"/>
<proteinExistence type="predicted"/>
<dbReference type="STRING" id="39490.ERS852448_01929"/>
<dbReference type="GeneID" id="97389774"/>
<accession>A0A173U8L2</accession>
<evidence type="ECO:0000313" key="1">
    <source>
        <dbReference type="EMBL" id="CUN11372.1"/>
    </source>
</evidence>
<protein>
    <submittedName>
        <fullName evidence="1">Uncharacterized protein</fullName>
    </submittedName>
</protein>
<dbReference type="Proteomes" id="UP000095492">
    <property type="component" value="Unassembled WGS sequence"/>
</dbReference>
<gene>
    <name evidence="1" type="ORF">ERS852448_01929</name>
</gene>
<name>A0A173U8L2_EUBRA</name>